<dbReference type="OrthoDB" id="9796186at2"/>
<dbReference type="Gene3D" id="3.40.50.2300">
    <property type="match status" value="2"/>
</dbReference>
<sequence length="326" mass="36277">MQNPKLEDVAALAGVSKTTVSRVLNNRGYLSEKTKQKVFDSMKALHYQPNDVARQLFSKETKMVGLIFPTIANPFFGQMAAQLEMKLFNAGYKVLIGNSMNDPLKEKEYLQKLLANQVDGLIVGAHNQNIAEYNNTNLPIVAIDRVMNDDIPVIASDNYDGGKKAMTLLLKRGARYIVHTDGPTDLQSPALDRRRAYEDMMAANDLPTVIYTVALDSSDTQKKETFRQIFKENKKIDAIFASNDVDASLIIQVATEFKKQVPEDLLVVGYDGTDMVRLFKPELTTIVQPIEEMAAVAVSTLMDRIEGKETPHKIILPVTVHQGTTA</sequence>
<dbReference type="InterPro" id="IPR046335">
    <property type="entry name" value="LacI/GalR-like_sensor"/>
</dbReference>
<dbReference type="InterPro" id="IPR028082">
    <property type="entry name" value="Peripla_BP_I"/>
</dbReference>
<dbReference type="CDD" id="cd06291">
    <property type="entry name" value="PBP1_Qymf-like"/>
    <property type="match status" value="1"/>
</dbReference>
<dbReference type="AlphaFoldDB" id="A0A1B2A4G0"/>
<evidence type="ECO:0000256" key="1">
    <source>
        <dbReference type="ARBA" id="ARBA00022491"/>
    </source>
</evidence>
<dbReference type="EMBL" id="CP031003">
    <property type="protein sequence ID" value="AXN36582.1"/>
    <property type="molecule type" value="Genomic_DNA"/>
</dbReference>
<dbReference type="PANTHER" id="PTHR30146:SF95">
    <property type="entry name" value="RIBOSE OPERON REPRESSOR"/>
    <property type="match status" value="1"/>
</dbReference>
<protein>
    <submittedName>
        <fullName evidence="5">LacI family transcriptional regulator</fullName>
    </submittedName>
</protein>
<dbReference type="PANTHER" id="PTHR30146">
    <property type="entry name" value="LACI-RELATED TRANSCRIPTIONAL REPRESSOR"/>
    <property type="match status" value="1"/>
</dbReference>
<dbReference type="GO" id="GO:0000976">
    <property type="term" value="F:transcription cis-regulatory region binding"/>
    <property type="evidence" value="ECO:0007669"/>
    <property type="project" value="TreeGrafter"/>
</dbReference>
<dbReference type="SUPFAM" id="SSF53822">
    <property type="entry name" value="Periplasmic binding protein-like I"/>
    <property type="match status" value="1"/>
</dbReference>
<keyword evidence="2" id="KW-0805">Transcription regulation</keyword>
<dbReference type="Gene3D" id="1.10.260.40">
    <property type="entry name" value="lambda repressor-like DNA-binding domains"/>
    <property type="match status" value="1"/>
</dbReference>
<dbReference type="Pfam" id="PF00356">
    <property type="entry name" value="LacI"/>
    <property type="match status" value="1"/>
</dbReference>
<evidence type="ECO:0000256" key="3">
    <source>
        <dbReference type="ARBA" id="ARBA00023125"/>
    </source>
</evidence>
<evidence type="ECO:0000256" key="2">
    <source>
        <dbReference type="ARBA" id="ARBA00023015"/>
    </source>
</evidence>
<dbReference type="RefSeq" id="WP_065825181.1">
    <property type="nucleotide sequence ID" value="NZ_CP016602.1"/>
</dbReference>
<dbReference type="PROSITE" id="PS50932">
    <property type="entry name" value="HTH_LACI_2"/>
    <property type="match status" value="1"/>
</dbReference>
<dbReference type="InterPro" id="IPR010982">
    <property type="entry name" value="Lambda_DNA-bd_dom_sf"/>
</dbReference>
<keyword evidence="1" id="KW-0678">Repressor</keyword>
<dbReference type="GO" id="GO:0003700">
    <property type="term" value="F:DNA-binding transcription factor activity"/>
    <property type="evidence" value="ECO:0007669"/>
    <property type="project" value="TreeGrafter"/>
</dbReference>
<dbReference type="PROSITE" id="PS00356">
    <property type="entry name" value="HTH_LACI_1"/>
    <property type="match status" value="1"/>
</dbReference>
<dbReference type="Pfam" id="PF13377">
    <property type="entry name" value="Peripla_BP_3"/>
    <property type="match status" value="1"/>
</dbReference>
<organism evidence="5 6">
    <name type="scientific">Latilactobacillus curvatus</name>
    <name type="common">Lactobacillus curvatus</name>
    <dbReference type="NCBI Taxonomy" id="28038"/>
    <lineage>
        <taxon>Bacteria</taxon>
        <taxon>Bacillati</taxon>
        <taxon>Bacillota</taxon>
        <taxon>Bacilli</taxon>
        <taxon>Lactobacillales</taxon>
        <taxon>Lactobacillaceae</taxon>
        <taxon>Latilactobacillus</taxon>
    </lineage>
</organism>
<dbReference type="InterPro" id="IPR000843">
    <property type="entry name" value="HTH_LacI"/>
</dbReference>
<keyword evidence="3" id="KW-0238">DNA-binding</keyword>
<dbReference type="SMART" id="SM00354">
    <property type="entry name" value="HTH_LACI"/>
    <property type="match status" value="1"/>
</dbReference>
<proteinExistence type="predicted"/>
<name>A0A1B2A4G0_LATCU</name>
<gene>
    <name evidence="5" type="ORF">DT351_09690</name>
</gene>
<evidence type="ECO:0000313" key="5">
    <source>
        <dbReference type="EMBL" id="AXN36582.1"/>
    </source>
</evidence>
<evidence type="ECO:0000256" key="4">
    <source>
        <dbReference type="ARBA" id="ARBA00023163"/>
    </source>
</evidence>
<dbReference type="Proteomes" id="UP000257607">
    <property type="component" value="Chromosome"/>
</dbReference>
<reference evidence="5 6" key="1">
    <citation type="submission" date="2018-07" db="EMBL/GenBank/DDBJ databases">
        <title>Lactobacillus curvatus genome sequence.</title>
        <authorList>
            <person name="Prechtl R."/>
        </authorList>
    </citation>
    <scope>NUCLEOTIDE SEQUENCE [LARGE SCALE GENOMIC DNA]</scope>
    <source>
        <strain evidence="5 6">TMW 1.1928</strain>
    </source>
</reference>
<evidence type="ECO:0000313" key="6">
    <source>
        <dbReference type="Proteomes" id="UP000257607"/>
    </source>
</evidence>
<dbReference type="CDD" id="cd01392">
    <property type="entry name" value="HTH_LacI"/>
    <property type="match status" value="1"/>
</dbReference>
<keyword evidence="4" id="KW-0804">Transcription</keyword>
<dbReference type="SUPFAM" id="SSF47413">
    <property type="entry name" value="lambda repressor-like DNA-binding domains"/>
    <property type="match status" value="1"/>
</dbReference>
<accession>A0A1B2A4G0</accession>
<dbReference type="PRINTS" id="PR00036">
    <property type="entry name" value="HTHLACI"/>
</dbReference>